<dbReference type="GO" id="GO:0015562">
    <property type="term" value="F:efflux transmembrane transporter activity"/>
    <property type="evidence" value="ECO:0007669"/>
    <property type="project" value="InterPro"/>
</dbReference>
<accession>F2K0K8</accession>
<name>F2K0K8_MARM1</name>
<feature type="chain" id="PRO_5003284378" evidence="2">
    <location>
        <begin position="21"/>
        <end position="463"/>
    </location>
</feature>
<dbReference type="InterPro" id="IPR010131">
    <property type="entry name" value="MdtP/NodT-like"/>
</dbReference>
<dbReference type="InterPro" id="IPR003423">
    <property type="entry name" value="OMP_efflux"/>
</dbReference>
<dbReference type="Gene3D" id="1.20.1600.10">
    <property type="entry name" value="Outer membrane efflux proteins (OEP)"/>
    <property type="match status" value="1"/>
</dbReference>
<feature type="signal peptide" evidence="2">
    <location>
        <begin position="1"/>
        <end position="20"/>
    </location>
</feature>
<gene>
    <name evidence="3" type="ordered locus">Marme_1736</name>
</gene>
<evidence type="ECO:0000256" key="1">
    <source>
        <dbReference type="ARBA" id="ARBA00007613"/>
    </source>
</evidence>
<dbReference type="STRING" id="717774.Marme_1736"/>
<dbReference type="HOGENOM" id="CLU_012817_13_1_6"/>
<keyword evidence="2" id="KW-0732">Signal</keyword>
<dbReference type="eggNOG" id="COG1538">
    <property type="taxonomic scope" value="Bacteria"/>
</dbReference>
<reference evidence="3 4" key="1">
    <citation type="journal article" date="2012" name="Stand. Genomic Sci.">
        <title>Complete genome sequence of the melanogenic marine bacterium Marinomonas mediterranea type strain (MMB-1(T)).</title>
        <authorList>
            <person name="Lucas-Elio P."/>
            <person name="Goodwin L."/>
            <person name="Woyke T."/>
            <person name="Pitluck S."/>
            <person name="Nolan M."/>
            <person name="Kyrpides N.C."/>
            <person name="Detter J.C."/>
            <person name="Copeland A."/>
            <person name="Teshima H."/>
            <person name="Bruce D."/>
            <person name="Detter C."/>
            <person name="Tapia R."/>
            <person name="Han S."/>
            <person name="Land M.L."/>
            <person name="Ivanova N."/>
            <person name="Mikhailova N."/>
            <person name="Johnston A.W."/>
            <person name="Sanchez-Amat A."/>
        </authorList>
    </citation>
    <scope>NUCLEOTIDE SEQUENCE [LARGE SCALE GENOMIC DNA]</scope>
    <source>
        <strain evidence="4">ATCC 700492 / JCM 21426 / NBRC 103028 / MMB-1</strain>
    </source>
</reference>
<dbReference type="PATRIC" id="fig|717774.3.peg.1793"/>
<organism evidence="3 4">
    <name type="scientific">Marinomonas mediterranea (strain ATCC 700492 / JCM 21426 / NBRC 103028 / MMB-1)</name>
    <dbReference type="NCBI Taxonomy" id="717774"/>
    <lineage>
        <taxon>Bacteria</taxon>
        <taxon>Pseudomonadati</taxon>
        <taxon>Pseudomonadota</taxon>
        <taxon>Gammaproteobacteria</taxon>
        <taxon>Oceanospirillales</taxon>
        <taxon>Oceanospirillaceae</taxon>
        <taxon>Marinomonas</taxon>
    </lineage>
</organism>
<dbReference type="SUPFAM" id="SSF56954">
    <property type="entry name" value="Outer membrane efflux proteins (OEP)"/>
    <property type="match status" value="1"/>
</dbReference>
<dbReference type="PANTHER" id="PTHR30203">
    <property type="entry name" value="OUTER MEMBRANE CATION EFFLUX PROTEIN"/>
    <property type="match status" value="1"/>
</dbReference>
<protein>
    <submittedName>
        <fullName evidence="3">Outer membrane efflux protein</fullName>
    </submittedName>
</protein>
<dbReference type="Proteomes" id="UP000001062">
    <property type="component" value="Chromosome"/>
</dbReference>
<dbReference type="AlphaFoldDB" id="F2K0K8"/>
<dbReference type="RefSeq" id="WP_013660897.1">
    <property type="nucleotide sequence ID" value="NC_015276.1"/>
</dbReference>
<dbReference type="Gene3D" id="2.20.200.10">
    <property type="entry name" value="Outer membrane efflux proteins (OEP)"/>
    <property type="match status" value="1"/>
</dbReference>
<comment type="similarity">
    <text evidence="1">Belongs to the outer membrane factor (OMF) (TC 1.B.17) family.</text>
</comment>
<dbReference type="EMBL" id="CP002583">
    <property type="protein sequence ID" value="ADZ90992.1"/>
    <property type="molecule type" value="Genomic_DNA"/>
</dbReference>
<evidence type="ECO:0000256" key="2">
    <source>
        <dbReference type="SAM" id="SignalP"/>
    </source>
</evidence>
<evidence type="ECO:0000313" key="3">
    <source>
        <dbReference type="EMBL" id="ADZ90992.1"/>
    </source>
</evidence>
<sequence length="463" mass="50926">MTVNAIKKLGTLAICLPLLACSTLGTEENSRENFAEKAQQDLTNVEESRSIEWQALDTATQNNYLTDLIQDSTLNKVIQQALNANPSLQKTALTLKASQWKLKSNQGEHLPSVEAGLGADRSKSSDTNYSAKISVSWELDLWQKLADSEKATAKSLASEAALYQASKDALVANVMKTWLALTAKQHAIAIEEKRLALLESNEALIVKRFKNGLDNLEKLDEARTSSSQSRASLLEYQENLAIKKRELEILLGSDEAILIPINNHYPNVDLTFNNLHTQRLQRRPDLKSAFLDIQAADLNTSVAYKDMLPSFSLSAALNDSADSPSSALFTAPIWSLAAQLTQPLYKGGQLKAAAEVAKLNTAQAYQAYRDTLLTAVNEVENALGQEKVLQQQVQHISAALKSSQSNLDQYQKKYRSGLIELSELITVQKTTFDLEAQLDELIYNHLANRVTLGLALGLGVAEQ</sequence>
<dbReference type="KEGG" id="mme:Marme_1736"/>
<keyword evidence="4" id="KW-1185">Reference proteome</keyword>
<evidence type="ECO:0000313" key="4">
    <source>
        <dbReference type="Proteomes" id="UP000001062"/>
    </source>
</evidence>
<proteinExistence type="inferred from homology"/>
<dbReference type="OrthoDB" id="9770517at2"/>
<dbReference type="Pfam" id="PF02321">
    <property type="entry name" value="OEP"/>
    <property type="match status" value="2"/>
</dbReference>